<feature type="region of interest" description="Disordered" evidence="8">
    <location>
        <begin position="1"/>
        <end position="20"/>
    </location>
</feature>
<accession>A0A2J6SVL6</accession>
<dbReference type="Proteomes" id="UP000235371">
    <property type="component" value="Unassembled WGS sequence"/>
</dbReference>
<feature type="domain" description="ABC transporter" evidence="10">
    <location>
        <begin position="393"/>
        <end position="602"/>
    </location>
</feature>
<dbReference type="CDD" id="cd18596">
    <property type="entry name" value="ABC_6TM_VMR1_D1_like"/>
    <property type="match status" value="1"/>
</dbReference>
<feature type="transmembrane region" description="Helical" evidence="9">
    <location>
        <begin position="132"/>
        <end position="154"/>
    </location>
</feature>
<dbReference type="InterPro" id="IPR003593">
    <property type="entry name" value="AAA+_ATPase"/>
</dbReference>
<evidence type="ECO:0000256" key="5">
    <source>
        <dbReference type="ARBA" id="ARBA00022840"/>
    </source>
</evidence>
<dbReference type="AlphaFoldDB" id="A0A2J6SVL6"/>
<evidence type="ECO:0000256" key="8">
    <source>
        <dbReference type="SAM" id="MobiDB-lite"/>
    </source>
</evidence>
<evidence type="ECO:0000256" key="6">
    <source>
        <dbReference type="ARBA" id="ARBA00022989"/>
    </source>
</evidence>
<feature type="transmembrane region" description="Helical" evidence="9">
    <location>
        <begin position="309"/>
        <end position="329"/>
    </location>
</feature>
<feature type="domain" description="ABC transporter" evidence="10">
    <location>
        <begin position="947"/>
        <end position="1141"/>
    </location>
</feature>
<evidence type="ECO:0000256" key="7">
    <source>
        <dbReference type="ARBA" id="ARBA00023136"/>
    </source>
</evidence>
<keyword evidence="5" id="KW-0067">ATP-binding</keyword>
<dbReference type="Gene3D" id="1.20.1560.10">
    <property type="entry name" value="ABC transporter type 1, transmembrane domain"/>
    <property type="match status" value="2"/>
</dbReference>
<dbReference type="PROSITE" id="PS50929">
    <property type="entry name" value="ABC_TM1F"/>
    <property type="match status" value="2"/>
</dbReference>
<evidence type="ECO:0000256" key="2">
    <source>
        <dbReference type="ARBA" id="ARBA00022448"/>
    </source>
</evidence>
<keyword evidence="13" id="KW-1185">Reference proteome</keyword>
<dbReference type="OrthoDB" id="6500128at2759"/>
<organism evidence="12 13">
    <name type="scientific">Hyaloscypha bicolor E</name>
    <dbReference type="NCBI Taxonomy" id="1095630"/>
    <lineage>
        <taxon>Eukaryota</taxon>
        <taxon>Fungi</taxon>
        <taxon>Dikarya</taxon>
        <taxon>Ascomycota</taxon>
        <taxon>Pezizomycotina</taxon>
        <taxon>Leotiomycetes</taxon>
        <taxon>Helotiales</taxon>
        <taxon>Hyaloscyphaceae</taxon>
        <taxon>Hyaloscypha</taxon>
        <taxon>Hyaloscypha bicolor</taxon>
    </lineage>
</organism>
<evidence type="ECO:0008006" key="14">
    <source>
        <dbReference type="Google" id="ProtNLM"/>
    </source>
</evidence>
<feature type="region of interest" description="Disordered" evidence="8">
    <location>
        <begin position="184"/>
        <end position="206"/>
    </location>
</feature>
<dbReference type="InterPro" id="IPR003439">
    <property type="entry name" value="ABC_transporter-like_ATP-bd"/>
</dbReference>
<protein>
    <recommendedName>
        <fullName evidence="14">P-loop containing nucleoside triphosphate hydrolase protein</fullName>
    </recommendedName>
</protein>
<evidence type="ECO:0000259" key="11">
    <source>
        <dbReference type="PROSITE" id="PS50929"/>
    </source>
</evidence>
<feature type="transmembrane region" description="Helical" evidence="9">
    <location>
        <begin position="753"/>
        <end position="781"/>
    </location>
</feature>
<dbReference type="RefSeq" id="XP_024731720.1">
    <property type="nucleotide sequence ID" value="XM_024885116.1"/>
</dbReference>
<keyword evidence="7 9" id="KW-0472">Membrane</keyword>
<feature type="transmembrane region" description="Helical" evidence="9">
    <location>
        <begin position="635"/>
        <end position="660"/>
    </location>
</feature>
<dbReference type="STRING" id="1095630.A0A2J6SVL6"/>
<feature type="domain" description="ABC transmembrane type-1" evidence="11">
    <location>
        <begin position="637"/>
        <end position="908"/>
    </location>
</feature>
<dbReference type="GO" id="GO:0016020">
    <property type="term" value="C:membrane"/>
    <property type="evidence" value="ECO:0007669"/>
    <property type="project" value="UniProtKB-SubCell"/>
</dbReference>
<feature type="transmembrane region" description="Helical" evidence="9">
    <location>
        <begin position="96"/>
        <end position="117"/>
    </location>
</feature>
<evidence type="ECO:0000256" key="1">
    <source>
        <dbReference type="ARBA" id="ARBA00004370"/>
    </source>
</evidence>
<dbReference type="GO" id="GO:0005524">
    <property type="term" value="F:ATP binding"/>
    <property type="evidence" value="ECO:0007669"/>
    <property type="project" value="UniProtKB-KW"/>
</dbReference>
<dbReference type="InterPro" id="IPR036640">
    <property type="entry name" value="ABC1_TM_sf"/>
</dbReference>
<evidence type="ECO:0000313" key="13">
    <source>
        <dbReference type="Proteomes" id="UP000235371"/>
    </source>
</evidence>
<dbReference type="PANTHER" id="PTHR24223:SF356">
    <property type="entry name" value="ATP-BINDING CASSETTE TRANSPORTER ABC4"/>
    <property type="match status" value="1"/>
</dbReference>
<evidence type="ECO:0000259" key="10">
    <source>
        <dbReference type="PROSITE" id="PS50893"/>
    </source>
</evidence>
<feature type="domain" description="ABC transmembrane type-1" evidence="11">
    <location>
        <begin position="96"/>
        <end position="309"/>
    </location>
</feature>
<feature type="transmembrane region" description="Helical" evidence="9">
    <location>
        <begin position="238"/>
        <end position="261"/>
    </location>
</feature>
<evidence type="ECO:0000256" key="9">
    <source>
        <dbReference type="SAM" id="Phobius"/>
    </source>
</evidence>
<dbReference type="EMBL" id="KZ613856">
    <property type="protein sequence ID" value="PMD54816.1"/>
    <property type="molecule type" value="Genomic_DNA"/>
</dbReference>
<dbReference type="Gene3D" id="3.40.50.300">
    <property type="entry name" value="P-loop containing nucleotide triphosphate hydrolases"/>
    <property type="match status" value="3"/>
</dbReference>
<keyword evidence="2" id="KW-0813">Transport</keyword>
<dbReference type="InterPro" id="IPR050173">
    <property type="entry name" value="ABC_transporter_C-like"/>
</dbReference>
<dbReference type="SUPFAM" id="SSF90123">
    <property type="entry name" value="ABC transporter transmembrane region"/>
    <property type="match status" value="2"/>
</dbReference>
<evidence type="ECO:0000313" key="12">
    <source>
        <dbReference type="EMBL" id="PMD54816.1"/>
    </source>
</evidence>
<dbReference type="GO" id="GO:0016887">
    <property type="term" value="F:ATP hydrolysis activity"/>
    <property type="evidence" value="ECO:0007669"/>
    <property type="project" value="InterPro"/>
</dbReference>
<dbReference type="SUPFAM" id="SSF52540">
    <property type="entry name" value="P-loop containing nucleoside triphosphate hydrolases"/>
    <property type="match status" value="2"/>
</dbReference>
<dbReference type="Pfam" id="PF00005">
    <property type="entry name" value="ABC_tran"/>
    <property type="match status" value="2"/>
</dbReference>
<keyword evidence="4" id="KW-0547">Nucleotide-binding</keyword>
<comment type="subcellular location">
    <subcellularLocation>
        <location evidence="1">Membrane</location>
    </subcellularLocation>
</comment>
<dbReference type="PROSITE" id="PS50893">
    <property type="entry name" value="ABC_TRANSPORTER_2"/>
    <property type="match status" value="2"/>
</dbReference>
<dbReference type="GO" id="GO:0140359">
    <property type="term" value="F:ABC-type transporter activity"/>
    <property type="evidence" value="ECO:0007669"/>
    <property type="project" value="InterPro"/>
</dbReference>
<dbReference type="PANTHER" id="PTHR24223">
    <property type="entry name" value="ATP-BINDING CASSETTE SUB-FAMILY C"/>
    <property type="match status" value="1"/>
</dbReference>
<dbReference type="Pfam" id="PF00664">
    <property type="entry name" value="ABC_membrane"/>
    <property type="match status" value="1"/>
</dbReference>
<evidence type="ECO:0000256" key="3">
    <source>
        <dbReference type="ARBA" id="ARBA00022692"/>
    </source>
</evidence>
<sequence length="1154" mass="127023">MGSSFCFAGSYPSSSRRRPSPEETCSYFSYYVSYGWVTKVILKGFRGKLTLGDLPSLPFYDGPLLWLPRIQDARARGGGTTFWTLIILLRAELSKMILCATLTAICELIAPFAMYQLLDYLAHPELAVVRPVLWVCLLFIGPMSRSVAFHQYIFTTTRLIVRVKISMVQEIFYKAMRRDENEAMLDETTESQSANNGHGMPKAGSKRNLKTGQIANLISYDVDAIIQARDILTIAMTLLYRMLGWSSMAGLAVMLLCFPIPTFLARRMSSVHTRAMKATDTPIRTIKYFAWEHAMSEKIEEARQAEQRIIGDFIPLLTLFVMFSCYTLGMGQSLTSATAFTSLSLIEILRSQFAWISRTTRFVAQAKASLGRIDHYFETFIDMQHHPEGPPSLSNATLSRSRASKFKLRNITLHFIKQGMNVVTGPSGSGKTSLLLSLLGETILEAGEVTCPRDVAYASQSAWLQNDTIRNNILFNSAFELIRYDRVVDACCLLQDLGQLPQCDLTLRQRLALARVIYSKASTIFLDDVFPALDVTTAVHLYNHCFCSDLLHGRTVILVTQIPWIGEQADFEVRLDGGVVRIPISVARVLAATGLASRKSPGIPHRFLQRGSCRQIRPHEMAFYEYMVVFGGHKYALFALCTALASQLAFFAMTLWLSVWVGAYSDRDAVDVGFYLGTYAAILASFNILTALNSLVFQNGAWNAAREMHNRLVQAVLRVPLSWYDIIPTSTRNSLDSLLADLSKEVINVFICLVLRVGAIGSILPIFAVPTAFVCVIGFIVGDMYTRTAASVKRIAAESQSPVFAQFSETLAGLSIVRARSGMIDILGRQLGQKLRVYARAAEAQYNLNRWVSVRTDCAAATVALGAGSIALIRSGSVSAGLVGFSLTNAVGLSRTIISLVRNMNELEIELACFQRVREYVDLPVEEEHSDPSVVAPPASWPCSGTIEFRNVTARYTPDGPGILKNISFALKSGERVAIVGRTGSGKILTIIPQDNVLFSGDIGENLDPSSAADCRDLENALKACSGLTALSNPSSTTDGYSDQITPNISLSTQVTSGGQNFSHGQRQILSLARALVKRSKLILLDEATASMDHETDAGIRSVTIIDYDRVIVMIGGEILEVGAPKELFEKKGVFADMVIQGREAEELVTAFKL</sequence>
<name>A0A2J6SVL6_9HELO</name>
<dbReference type="InterPro" id="IPR027417">
    <property type="entry name" value="P-loop_NTPase"/>
</dbReference>
<dbReference type="GeneID" id="36593193"/>
<proteinExistence type="predicted"/>
<keyword evidence="3 9" id="KW-0812">Transmembrane</keyword>
<feature type="transmembrane region" description="Helical" evidence="9">
    <location>
        <begin position="672"/>
        <end position="696"/>
    </location>
</feature>
<dbReference type="InParanoid" id="A0A2J6SVL6"/>
<dbReference type="CDD" id="cd18604">
    <property type="entry name" value="ABC_6TM_VMR1_D2_like"/>
    <property type="match status" value="1"/>
</dbReference>
<keyword evidence="6 9" id="KW-1133">Transmembrane helix</keyword>
<reference evidence="12 13" key="1">
    <citation type="submission" date="2016-04" db="EMBL/GenBank/DDBJ databases">
        <title>A degradative enzymes factory behind the ericoid mycorrhizal symbiosis.</title>
        <authorList>
            <consortium name="DOE Joint Genome Institute"/>
            <person name="Martino E."/>
            <person name="Morin E."/>
            <person name="Grelet G."/>
            <person name="Kuo A."/>
            <person name="Kohler A."/>
            <person name="Daghino S."/>
            <person name="Barry K."/>
            <person name="Choi C."/>
            <person name="Cichocki N."/>
            <person name="Clum A."/>
            <person name="Copeland A."/>
            <person name="Hainaut M."/>
            <person name="Haridas S."/>
            <person name="Labutti K."/>
            <person name="Lindquist E."/>
            <person name="Lipzen A."/>
            <person name="Khouja H.-R."/>
            <person name="Murat C."/>
            <person name="Ohm R."/>
            <person name="Olson A."/>
            <person name="Spatafora J."/>
            <person name="Veneault-Fourrey C."/>
            <person name="Henrissat B."/>
            <person name="Grigoriev I."/>
            <person name="Martin F."/>
            <person name="Perotto S."/>
        </authorList>
    </citation>
    <scope>NUCLEOTIDE SEQUENCE [LARGE SCALE GENOMIC DNA]</scope>
    <source>
        <strain evidence="12 13">E</strain>
    </source>
</reference>
<evidence type="ECO:0000256" key="4">
    <source>
        <dbReference type="ARBA" id="ARBA00022741"/>
    </source>
</evidence>
<gene>
    <name evidence="12" type="ORF">K444DRAFT_645746</name>
</gene>
<dbReference type="SMART" id="SM00382">
    <property type="entry name" value="AAA"/>
    <property type="match status" value="2"/>
</dbReference>
<dbReference type="InterPro" id="IPR011527">
    <property type="entry name" value="ABC1_TM_dom"/>
</dbReference>